<evidence type="ECO:0000256" key="11">
    <source>
        <dbReference type="ARBA" id="ARBA00042639"/>
    </source>
</evidence>
<dbReference type="PIRSF" id="PIRSF000239">
    <property type="entry name" value="AHPC"/>
    <property type="match status" value="1"/>
</dbReference>
<dbReference type="GO" id="GO:0034599">
    <property type="term" value="P:cellular response to oxidative stress"/>
    <property type="evidence" value="ECO:0007669"/>
    <property type="project" value="TreeGrafter"/>
</dbReference>
<feature type="region of interest" description="Disordered" evidence="14">
    <location>
        <begin position="154"/>
        <end position="173"/>
    </location>
</feature>
<comment type="subunit">
    <text evidence="2">Monomer.</text>
</comment>
<evidence type="ECO:0000256" key="6">
    <source>
        <dbReference type="ARBA" id="ARBA00023002"/>
    </source>
</evidence>
<sequence length="217" mass="23302">MPIPQTGHPAPDFQLKDQNGNDVKLSRLRGKNVVLYFYPKDDTPGCTREACDFRDEHSALEAAGAVVLGVSPDDTKSHQKFATKFSLPFPLLADTERQVCDAYGVWGEKSLYGRKFLGVTRATFLIDTAGKVARVWPKVKVDGHVKEILQSLKGGGSEKTEAPAKKAASKSAAKKVVAKKAAPAGKAVTKKTATKKAAPARKAAVKKTASKKTAARR</sequence>
<dbReference type="FunFam" id="3.40.30.10:FF:000007">
    <property type="entry name" value="Thioredoxin-dependent thiol peroxidase"/>
    <property type="match status" value="1"/>
</dbReference>
<feature type="compositionally biased region" description="Basic residues" evidence="14">
    <location>
        <begin position="203"/>
        <end position="217"/>
    </location>
</feature>
<dbReference type="GO" id="GO:0005737">
    <property type="term" value="C:cytoplasm"/>
    <property type="evidence" value="ECO:0007669"/>
    <property type="project" value="TreeGrafter"/>
</dbReference>
<dbReference type="NCBIfam" id="NF006960">
    <property type="entry name" value="PRK09437.1"/>
    <property type="match status" value="1"/>
</dbReference>
<dbReference type="InterPro" id="IPR013766">
    <property type="entry name" value="Thioredoxin_domain"/>
</dbReference>
<dbReference type="Gene3D" id="3.40.30.10">
    <property type="entry name" value="Glutaredoxin"/>
    <property type="match status" value="1"/>
</dbReference>
<comment type="similarity">
    <text evidence="10">Belongs to the peroxiredoxin family. BCP/PrxQ subfamily.</text>
</comment>
<evidence type="ECO:0000256" key="12">
    <source>
        <dbReference type="ARBA" id="ARBA00049091"/>
    </source>
</evidence>
<evidence type="ECO:0000256" key="9">
    <source>
        <dbReference type="ARBA" id="ARBA00032824"/>
    </source>
</evidence>
<dbReference type="SUPFAM" id="SSF52833">
    <property type="entry name" value="Thioredoxin-like"/>
    <property type="match status" value="1"/>
</dbReference>
<evidence type="ECO:0000256" key="10">
    <source>
        <dbReference type="ARBA" id="ARBA00038489"/>
    </source>
</evidence>
<evidence type="ECO:0000256" key="4">
    <source>
        <dbReference type="ARBA" id="ARBA00022559"/>
    </source>
</evidence>
<dbReference type="PANTHER" id="PTHR42801">
    <property type="entry name" value="THIOREDOXIN-DEPENDENT PEROXIDE REDUCTASE"/>
    <property type="match status" value="1"/>
</dbReference>
<dbReference type="InterPro" id="IPR036249">
    <property type="entry name" value="Thioredoxin-like_sf"/>
</dbReference>
<feature type="active site" description="Cysteine sulfenic acid (-SOH) intermediate; for peroxidase activity" evidence="13">
    <location>
        <position position="46"/>
    </location>
</feature>
<dbReference type="AlphaFoldDB" id="A0A3S7UY98"/>
<keyword evidence="5" id="KW-0049">Antioxidant</keyword>
<keyword evidence="7" id="KW-1015">Disulfide bond</keyword>
<evidence type="ECO:0000256" key="2">
    <source>
        <dbReference type="ARBA" id="ARBA00011245"/>
    </source>
</evidence>
<organism evidence="16">
    <name type="scientific">Archangium gephyra</name>
    <dbReference type="NCBI Taxonomy" id="48"/>
    <lineage>
        <taxon>Bacteria</taxon>
        <taxon>Pseudomonadati</taxon>
        <taxon>Myxococcota</taxon>
        <taxon>Myxococcia</taxon>
        <taxon>Myxococcales</taxon>
        <taxon>Cystobacterineae</taxon>
        <taxon>Archangiaceae</taxon>
        <taxon>Archangium</taxon>
    </lineage>
</organism>
<dbReference type="InterPro" id="IPR024706">
    <property type="entry name" value="Peroxiredoxin_AhpC-typ"/>
</dbReference>
<accession>A0A3S7UY98</accession>
<comment type="catalytic activity">
    <reaction evidence="12">
        <text>a hydroperoxide + [thioredoxin]-dithiol = an alcohol + [thioredoxin]-disulfide + H2O</text>
        <dbReference type="Rhea" id="RHEA:62620"/>
        <dbReference type="Rhea" id="RHEA-COMP:10698"/>
        <dbReference type="Rhea" id="RHEA-COMP:10700"/>
        <dbReference type="ChEBI" id="CHEBI:15377"/>
        <dbReference type="ChEBI" id="CHEBI:29950"/>
        <dbReference type="ChEBI" id="CHEBI:30879"/>
        <dbReference type="ChEBI" id="CHEBI:35924"/>
        <dbReference type="ChEBI" id="CHEBI:50058"/>
        <dbReference type="EC" id="1.11.1.24"/>
    </reaction>
</comment>
<name>A0A3S7UY98_9BACT</name>
<evidence type="ECO:0000256" key="13">
    <source>
        <dbReference type="PIRSR" id="PIRSR000239-1"/>
    </source>
</evidence>
<dbReference type="InterPro" id="IPR000866">
    <property type="entry name" value="AhpC/TSA"/>
</dbReference>
<evidence type="ECO:0000256" key="1">
    <source>
        <dbReference type="ARBA" id="ARBA00003330"/>
    </source>
</evidence>
<protein>
    <recommendedName>
        <fullName evidence="3">thioredoxin-dependent peroxiredoxin</fullName>
        <ecNumber evidence="3">1.11.1.24</ecNumber>
    </recommendedName>
    <alternativeName>
        <fullName evidence="9">Thioredoxin peroxidase</fullName>
    </alternativeName>
    <alternativeName>
        <fullName evidence="11">Thioredoxin-dependent peroxiredoxin Bcp</fullName>
    </alternativeName>
</protein>
<dbReference type="CDD" id="cd03017">
    <property type="entry name" value="PRX_BCP"/>
    <property type="match status" value="1"/>
</dbReference>
<dbReference type="PROSITE" id="PS51352">
    <property type="entry name" value="THIOREDOXIN_2"/>
    <property type="match status" value="1"/>
</dbReference>
<keyword evidence="6" id="KW-0560">Oxidoreductase</keyword>
<dbReference type="GO" id="GO:0045454">
    <property type="term" value="P:cell redox homeostasis"/>
    <property type="evidence" value="ECO:0007669"/>
    <property type="project" value="TreeGrafter"/>
</dbReference>
<dbReference type="GO" id="GO:0008379">
    <property type="term" value="F:thioredoxin peroxidase activity"/>
    <property type="evidence" value="ECO:0007669"/>
    <property type="project" value="TreeGrafter"/>
</dbReference>
<evidence type="ECO:0000313" key="16">
    <source>
        <dbReference type="EMBL" id="AYM53722.1"/>
    </source>
</evidence>
<dbReference type="PANTHER" id="PTHR42801:SF4">
    <property type="entry name" value="AHPC_TSA FAMILY PROTEIN"/>
    <property type="match status" value="1"/>
</dbReference>
<comment type="function">
    <text evidence="1">Thiol-specific peroxidase that catalyzes the reduction of hydrogen peroxide and organic hydroperoxides to water and alcohols, respectively. Plays a role in cell protection against oxidative stress by detoxifying peroxides and as sensor of hydrogen peroxide-mediated signaling events.</text>
</comment>
<feature type="region of interest" description="Disordered" evidence="14">
    <location>
        <begin position="184"/>
        <end position="217"/>
    </location>
</feature>
<dbReference type="InterPro" id="IPR050924">
    <property type="entry name" value="Peroxiredoxin_BCP/PrxQ"/>
</dbReference>
<feature type="domain" description="Thioredoxin" evidence="15">
    <location>
        <begin position="4"/>
        <end position="157"/>
    </location>
</feature>
<evidence type="ECO:0000256" key="5">
    <source>
        <dbReference type="ARBA" id="ARBA00022862"/>
    </source>
</evidence>
<evidence type="ECO:0000256" key="14">
    <source>
        <dbReference type="SAM" id="MobiDB-lite"/>
    </source>
</evidence>
<evidence type="ECO:0000259" key="15">
    <source>
        <dbReference type="PROSITE" id="PS51352"/>
    </source>
</evidence>
<proteinExistence type="inferred from homology"/>
<dbReference type="EMBL" id="MH908909">
    <property type="protein sequence ID" value="AYM53722.1"/>
    <property type="molecule type" value="Genomic_DNA"/>
</dbReference>
<keyword evidence="8" id="KW-0676">Redox-active center</keyword>
<keyword evidence="4" id="KW-0575">Peroxidase</keyword>
<dbReference type="Pfam" id="PF00578">
    <property type="entry name" value="AhpC-TSA"/>
    <property type="match status" value="1"/>
</dbReference>
<reference evidence="16" key="1">
    <citation type="journal article" date="2018" name="J. Ind. Microbiol. Biotechnol.">
        <title>Genome mining reveals uncommon alkylpyrones as type III PKS products from myxobacteria.</title>
        <authorList>
            <person name="Hug J.J."/>
            <person name="Panter F."/>
            <person name="Krug D."/>
            <person name="Muller R."/>
        </authorList>
    </citation>
    <scope>NUCLEOTIDE SEQUENCE</scope>
    <source>
        <strain evidence="16">MCy8375</strain>
    </source>
</reference>
<evidence type="ECO:0000256" key="7">
    <source>
        <dbReference type="ARBA" id="ARBA00023157"/>
    </source>
</evidence>
<evidence type="ECO:0000256" key="3">
    <source>
        <dbReference type="ARBA" id="ARBA00013017"/>
    </source>
</evidence>
<evidence type="ECO:0000256" key="8">
    <source>
        <dbReference type="ARBA" id="ARBA00023284"/>
    </source>
</evidence>
<dbReference type="EC" id="1.11.1.24" evidence="3"/>